<sequence>MLLNPSNLHESLIFAGQLLFCESSKSRKYRRYTVLLAFSPETICFHLS</sequence>
<evidence type="ECO:0000313" key="1">
    <source>
        <dbReference type="EMBL" id="JAD39323.1"/>
    </source>
</evidence>
<dbReference type="EMBL" id="GBRH01258572">
    <property type="protein sequence ID" value="JAD39323.1"/>
    <property type="molecule type" value="Transcribed_RNA"/>
</dbReference>
<organism evidence="1">
    <name type="scientific">Arundo donax</name>
    <name type="common">Giant reed</name>
    <name type="synonym">Donax arundinaceus</name>
    <dbReference type="NCBI Taxonomy" id="35708"/>
    <lineage>
        <taxon>Eukaryota</taxon>
        <taxon>Viridiplantae</taxon>
        <taxon>Streptophyta</taxon>
        <taxon>Embryophyta</taxon>
        <taxon>Tracheophyta</taxon>
        <taxon>Spermatophyta</taxon>
        <taxon>Magnoliopsida</taxon>
        <taxon>Liliopsida</taxon>
        <taxon>Poales</taxon>
        <taxon>Poaceae</taxon>
        <taxon>PACMAD clade</taxon>
        <taxon>Arundinoideae</taxon>
        <taxon>Arundineae</taxon>
        <taxon>Arundo</taxon>
    </lineage>
</organism>
<reference evidence="1" key="2">
    <citation type="journal article" date="2015" name="Data Brief">
        <title>Shoot transcriptome of the giant reed, Arundo donax.</title>
        <authorList>
            <person name="Barrero R.A."/>
            <person name="Guerrero F.D."/>
            <person name="Moolhuijzen P."/>
            <person name="Goolsby J.A."/>
            <person name="Tidwell J."/>
            <person name="Bellgard S.E."/>
            <person name="Bellgard M.I."/>
        </authorList>
    </citation>
    <scope>NUCLEOTIDE SEQUENCE</scope>
    <source>
        <tissue evidence="1">Shoot tissue taken approximately 20 cm above the soil surface</tissue>
    </source>
</reference>
<name>A0A0A8ZNQ6_ARUDO</name>
<reference evidence="1" key="1">
    <citation type="submission" date="2014-09" db="EMBL/GenBank/DDBJ databases">
        <authorList>
            <person name="Magalhaes I.L.F."/>
            <person name="Oliveira U."/>
            <person name="Santos F.R."/>
            <person name="Vidigal T.H.D.A."/>
            <person name="Brescovit A.D."/>
            <person name="Santos A.J."/>
        </authorList>
    </citation>
    <scope>NUCLEOTIDE SEQUENCE</scope>
    <source>
        <tissue evidence="1">Shoot tissue taken approximately 20 cm above the soil surface</tissue>
    </source>
</reference>
<dbReference type="AlphaFoldDB" id="A0A0A8ZNQ6"/>
<protein>
    <submittedName>
        <fullName evidence="1">Uncharacterized protein</fullName>
    </submittedName>
</protein>
<proteinExistence type="predicted"/>
<accession>A0A0A8ZNQ6</accession>